<protein>
    <recommendedName>
        <fullName evidence="1">ATP-dependent Clp protease adapter protein ClpS</fullName>
    </recommendedName>
</protein>
<dbReference type="InterPro" id="IPR014719">
    <property type="entry name" value="Ribosomal_bL12_C/ClpS-like"/>
</dbReference>
<feature type="region of interest" description="Disordered" evidence="2">
    <location>
        <begin position="1"/>
        <end position="23"/>
    </location>
</feature>
<keyword evidence="4" id="KW-0645">Protease</keyword>
<evidence type="ECO:0000256" key="1">
    <source>
        <dbReference type="HAMAP-Rule" id="MF_00302"/>
    </source>
</evidence>
<dbReference type="EMBL" id="AP025591">
    <property type="protein sequence ID" value="BDG04464.1"/>
    <property type="molecule type" value="Genomic_DNA"/>
</dbReference>
<gene>
    <name evidence="1 4" type="primary">clpS</name>
    <name evidence="4" type="ORF">AMOR_34600</name>
</gene>
<dbReference type="GO" id="GO:0006508">
    <property type="term" value="P:proteolysis"/>
    <property type="evidence" value="ECO:0007669"/>
    <property type="project" value="UniProtKB-KW"/>
</dbReference>
<comment type="similarity">
    <text evidence="1">Belongs to the ClpS family.</text>
</comment>
<dbReference type="InterPro" id="IPR022935">
    <property type="entry name" value="ClpS"/>
</dbReference>
<sequence>MAERARPGDGTDVVVPKTKTEKETKRPPLYRVLLHNDDYTTQEFVDWVLITVFNHDAESAHRIMLHVHMHGVGVAGIYPYEIAETKAKKTTELAREAEYPLLVTIEPE</sequence>
<feature type="domain" description="Adaptor protein ClpS core" evidence="3">
    <location>
        <begin position="25"/>
        <end position="104"/>
    </location>
</feature>
<evidence type="ECO:0000259" key="3">
    <source>
        <dbReference type="Pfam" id="PF02617"/>
    </source>
</evidence>
<comment type="function">
    <text evidence="1">Involved in the modulation of the specificity of the ClpAP-mediated ATP-dependent protein degradation.</text>
</comment>
<dbReference type="Gene3D" id="3.30.1390.10">
    <property type="match status" value="1"/>
</dbReference>
<evidence type="ECO:0000313" key="4">
    <source>
        <dbReference type="EMBL" id="BDG04464.1"/>
    </source>
</evidence>
<name>A0ABM7WYG2_9BACT</name>
<dbReference type="InterPro" id="IPR003769">
    <property type="entry name" value="ClpS_core"/>
</dbReference>
<dbReference type="PANTHER" id="PTHR33473">
    <property type="entry name" value="ATP-DEPENDENT CLP PROTEASE ADAPTER PROTEIN CLPS1, CHLOROPLASTIC"/>
    <property type="match status" value="1"/>
</dbReference>
<dbReference type="SUPFAM" id="SSF54736">
    <property type="entry name" value="ClpS-like"/>
    <property type="match status" value="1"/>
</dbReference>
<keyword evidence="5" id="KW-1185">Reference proteome</keyword>
<dbReference type="HAMAP" id="MF_00302">
    <property type="entry name" value="ClpS"/>
    <property type="match status" value="1"/>
</dbReference>
<evidence type="ECO:0000313" key="5">
    <source>
        <dbReference type="Proteomes" id="UP001162891"/>
    </source>
</evidence>
<dbReference type="GO" id="GO:0008233">
    <property type="term" value="F:peptidase activity"/>
    <property type="evidence" value="ECO:0007669"/>
    <property type="project" value="UniProtKB-KW"/>
</dbReference>
<keyword evidence="4" id="KW-0378">Hydrolase</keyword>
<comment type="subunit">
    <text evidence="1">Binds to the N-terminal domain of the chaperone ClpA.</text>
</comment>
<reference evidence="5" key="1">
    <citation type="journal article" date="2022" name="Int. J. Syst. Evol. Microbiol.">
        <title>Anaeromyxobacter oryzae sp. nov., Anaeromyxobacter diazotrophicus sp. nov. and Anaeromyxobacter paludicola sp. nov., isolated from paddy soils.</title>
        <authorList>
            <person name="Itoh H."/>
            <person name="Xu Z."/>
            <person name="Mise K."/>
            <person name="Masuda Y."/>
            <person name="Ushijima N."/>
            <person name="Hayakawa C."/>
            <person name="Shiratori Y."/>
            <person name="Senoo K."/>
        </authorList>
    </citation>
    <scope>NUCLEOTIDE SEQUENCE [LARGE SCALE GENOMIC DNA]</scope>
    <source>
        <strain evidence="5">Red232</strain>
    </source>
</reference>
<organism evidence="4 5">
    <name type="scientific">Anaeromyxobacter oryzae</name>
    <dbReference type="NCBI Taxonomy" id="2918170"/>
    <lineage>
        <taxon>Bacteria</taxon>
        <taxon>Pseudomonadati</taxon>
        <taxon>Myxococcota</taxon>
        <taxon>Myxococcia</taxon>
        <taxon>Myxococcales</taxon>
        <taxon>Cystobacterineae</taxon>
        <taxon>Anaeromyxobacteraceae</taxon>
        <taxon>Anaeromyxobacter</taxon>
    </lineage>
</organism>
<evidence type="ECO:0000256" key="2">
    <source>
        <dbReference type="SAM" id="MobiDB-lite"/>
    </source>
</evidence>
<dbReference type="Proteomes" id="UP001162891">
    <property type="component" value="Chromosome"/>
</dbReference>
<dbReference type="RefSeq" id="WP_248352846.1">
    <property type="nucleotide sequence ID" value="NZ_AP025591.1"/>
</dbReference>
<dbReference type="Pfam" id="PF02617">
    <property type="entry name" value="ClpS"/>
    <property type="match status" value="1"/>
</dbReference>
<dbReference type="PANTHER" id="PTHR33473:SF19">
    <property type="entry name" value="ATP-DEPENDENT CLP PROTEASE ADAPTER PROTEIN CLPS"/>
    <property type="match status" value="1"/>
</dbReference>
<proteinExistence type="inferred from homology"/>
<accession>A0ABM7WYG2</accession>